<dbReference type="InterPro" id="IPR012438">
    <property type="entry name" value="DUF1639"/>
</dbReference>
<feature type="compositionally biased region" description="Basic residues" evidence="1">
    <location>
        <begin position="19"/>
        <end position="32"/>
    </location>
</feature>
<organism evidence="2 3">
    <name type="scientific">Corchorus capsularis</name>
    <name type="common">Jute</name>
    <dbReference type="NCBI Taxonomy" id="210143"/>
    <lineage>
        <taxon>Eukaryota</taxon>
        <taxon>Viridiplantae</taxon>
        <taxon>Streptophyta</taxon>
        <taxon>Embryophyta</taxon>
        <taxon>Tracheophyta</taxon>
        <taxon>Spermatophyta</taxon>
        <taxon>Magnoliopsida</taxon>
        <taxon>eudicotyledons</taxon>
        <taxon>Gunneridae</taxon>
        <taxon>Pentapetalae</taxon>
        <taxon>rosids</taxon>
        <taxon>malvids</taxon>
        <taxon>Malvales</taxon>
        <taxon>Malvaceae</taxon>
        <taxon>Grewioideae</taxon>
        <taxon>Apeibeae</taxon>
        <taxon>Corchorus</taxon>
    </lineage>
</organism>
<feature type="region of interest" description="Disordered" evidence="1">
    <location>
        <begin position="1"/>
        <end position="33"/>
    </location>
</feature>
<dbReference type="EMBL" id="AWWV01006510">
    <property type="protein sequence ID" value="OMP01110.1"/>
    <property type="molecule type" value="Genomic_DNA"/>
</dbReference>
<sequence>MANNSAAIPTTAIQNSKPFVKKRSTRSSKQKPKIPVLKIKYGDKILCNVSSRSDELAISKSIKTHQPQQPSDIVDLPKPKKMNIVVPAVEKKEVPKKKKKRSYITLLGRKEIEQDILKIAEALGRRKRARRSKKQSTEHKRTLAFLFPGSQYLKSID</sequence>
<accession>A0A1R3K1Z7</accession>
<dbReference type="Pfam" id="PF07797">
    <property type="entry name" value="DUF1639"/>
    <property type="match status" value="1"/>
</dbReference>
<keyword evidence="3" id="KW-1185">Reference proteome</keyword>
<gene>
    <name evidence="2" type="ORF">CCACVL1_03161</name>
</gene>
<proteinExistence type="predicted"/>
<name>A0A1R3K1Z7_COCAP</name>
<dbReference type="Proteomes" id="UP000188268">
    <property type="component" value="Unassembled WGS sequence"/>
</dbReference>
<evidence type="ECO:0000313" key="2">
    <source>
        <dbReference type="EMBL" id="OMP01110.1"/>
    </source>
</evidence>
<evidence type="ECO:0000313" key="3">
    <source>
        <dbReference type="Proteomes" id="UP000188268"/>
    </source>
</evidence>
<comment type="caution">
    <text evidence="2">The sequence shown here is derived from an EMBL/GenBank/DDBJ whole genome shotgun (WGS) entry which is preliminary data.</text>
</comment>
<evidence type="ECO:0000256" key="1">
    <source>
        <dbReference type="SAM" id="MobiDB-lite"/>
    </source>
</evidence>
<reference evidence="2 3" key="1">
    <citation type="submission" date="2013-09" db="EMBL/GenBank/DDBJ databases">
        <title>Corchorus capsularis genome sequencing.</title>
        <authorList>
            <person name="Alam M."/>
            <person name="Haque M.S."/>
            <person name="Islam M.S."/>
            <person name="Emdad E.M."/>
            <person name="Islam M.M."/>
            <person name="Ahmed B."/>
            <person name="Halim A."/>
            <person name="Hossen Q.M.M."/>
            <person name="Hossain M.Z."/>
            <person name="Ahmed R."/>
            <person name="Khan M.M."/>
            <person name="Islam R."/>
            <person name="Rashid M.M."/>
            <person name="Khan S.A."/>
            <person name="Rahman M.S."/>
            <person name="Alam M."/>
        </authorList>
    </citation>
    <scope>NUCLEOTIDE SEQUENCE [LARGE SCALE GENOMIC DNA]</scope>
    <source>
        <strain evidence="3">cv. CVL-1</strain>
        <tissue evidence="2">Whole seedling</tissue>
    </source>
</reference>
<feature type="compositionally biased region" description="Polar residues" evidence="1">
    <location>
        <begin position="1"/>
        <end position="17"/>
    </location>
</feature>
<dbReference type="Gramene" id="OMP01110">
    <property type="protein sequence ID" value="OMP01110"/>
    <property type="gene ID" value="CCACVL1_03161"/>
</dbReference>
<dbReference type="AlphaFoldDB" id="A0A1R3K1Z7"/>
<protein>
    <submittedName>
        <fullName evidence="2">Uncharacterized protein</fullName>
    </submittedName>
</protein>